<dbReference type="Pfam" id="PF13396">
    <property type="entry name" value="PLDc_N"/>
    <property type="match status" value="1"/>
</dbReference>
<keyword evidence="4 12" id="KW-0808">Transferase</keyword>
<feature type="transmembrane region" description="Helical" evidence="12">
    <location>
        <begin position="37"/>
        <end position="57"/>
    </location>
</feature>
<feature type="active site" evidence="12">
    <location>
        <position position="226"/>
    </location>
</feature>
<evidence type="ECO:0000256" key="9">
    <source>
        <dbReference type="ARBA" id="ARBA00023136"/>
    </source>
</evidence>
<feature type="transmembrane region" description="Helical" evidence="12">
    <location>
        <begin position="6"/>
        <end position="28"/>
    </location>
</feature>
<dbReference type="SMART" id="SM00155">
    <property type="entry name" value="PLDc"/>
    <property type="match status" value="2"/>
</dbReference>
<evidence type="ECO:0000313" key="16">
    <source>
        <dbReference type="Proteomes" id="UP000823641"/>
    </source>
</evidence>
<dbReference type="EMBL" id="JADIMG010000026">
    <property type="protein sequence ID" value="MBO8459170.1"/>
    <property type="molecule type" value="Genomic_DNA"/>
</dbReference>
<evidence type="ECO:0000256" key="10">
    <source>
        <dbReference type="ARBA" id="ARBA00023209"/>
    </source>
</evidence>
<keyword evidence="6" id="KW-0677">Repeat</keyword>
<evidence type="ECO:0000256" key="7">
    <source>
        <dbReference type="ARBA" id="ARBA00022989"/>
    </source>
</evidence>
<dbReference type="InterPro" id="IPR022924">
    <property type="entry name" value="Cardiolipin_synthase"/>
</dbReference>
<evidence type="ECO:0000256" key="6">
    <source>
        <dbReference type="ARBA" id="ARBA00022737"/>
    </source>
</evidence>
<dbReference type="Gene3D" id="3.30.870.10">
    <property type="entry name" value="Endonuclease Chain A"/>
    <property type="match status" value="2"/>
</dbReference>
<keyword evidence="8 12" id="KW-0443">Lipid metabolism</keyword>
<evidence type="ECO:0000256" key="13">
    <source>
        <dbReference type="NCBIfam" id="TIGR04265"/>
    </source>
</evidence>
<proteinExistence type="inferred from homology"/>
<keyword evidence="5 12" id="KW-0812">Transmembrane</keyword>
<name>A0A9D9N3T4_9BACT</name>
<dbReference type="InterPro" id="IPR027379">
    <property type="entry name" value="CLS_N"/>
</dbReference>
<comment type="subcellular location">
    <subcellularLocation>
        <location evidence="1 12">Cell membrane</location>
        <topology evidence="1 12">Multi-pass membrane protein</topology>
    </subcellularLocation>
</comment>
<dbReference type="GO" id="GO:0008808">
    <property type="term" value="F:cardiolipin synthase activity"/>
    <property type="evidence" value="ECO:0007669"/>
    <property type="project" value="UniProtKB-UniRule"/>
</dbReference>
<comment type="similarity">
    <text evidence="12">Belongs to the phospholipase D family. Cardiolipin synthase subfamily.</text>
</comment>
<keyword evidence="3 12" id="KW-0444">Lipid biosynthesis</keyword>
<reference evidence="15" key="2">
    <citation type="journal article" date="2021" name="PeerJ">
        <title>Extensive microbial diversity within the chicken gut microbiome revealed by metagenomics and culture.</title>
        <authorList>
            <person name="Gilroy R."/>
            <person name="Ravi A."/>
            <person name="Getino M."/>
            <person name="Pursley I."/>
            <person name="Horton D.L."/>
            <person name="Alikhan N.F."/>
            <person name="Baker D."/>
            <person name="Gharbi K."/>
            <person name="Hall N."/>
            <person name="Watson M."/>
            <person name="Adriaenssens E.M."/>
            <person name="Foster-Nyarko E."/>
            <person name="Jarju S."/>
            <person name="Secka A."/>
            <person name="Antonio M."/>
            <person name="Oren A."/>
            <person name="Chaudhuri R.R."/>
            <person name="La Ragione R."/>
            <person name="Hildebrand F."/>
            <person name="Pallen M.J."/>
        </authorList>
    </citation>
    <scope>NUCLEOTIDE SEQUENCE</scope>
    <source>
        <strain evidence="15">G3-3990</strain>
    </source>
</reference>
<feature type="active site" evidence="12">
    <location>
        <position position="396"/>
    </location>
</feature>
<reference evidence="15" key="1">
    <citation type="submission" date="2020-10" db="EMBL/GenBank/DDBJ databases">
        <authorList>
            <person name="Gilroy R."/>
        </authorList>
    </citation>
    <scope>NUCLEOTIDE SEQUENCE</scope>
    <source>
        <strain evidence="15">G3-3990</strain>
    </source>
</reference>
<keyword evidence="7 12" id="KW-1133">Transmembrane helix</keyword>
<dbReference type="AlphaFoldDB" id="A0A9D9N3T4"/>
<feature type="domain" description="PLD phosphodiesterase" evidence="14">
    <location>
        <begin position="389"/>
        <end position="416"/>
    </location>
</feature>
<keyword evidence="10 12" id="KW-0594">Phospholipid biosynthesis</keyword>
<dbReference type="PANTHER" id="PTHR21248">
    <property type="entry name" value="CARDIOLIPIN SYNTHASE"/>
    <property type="match status" value="1"/>
</dbReference>
<dbReference type="EC" id="2.7.8.-" evidence="12 13"/>
<comment type="caution">
    <text evidence="15">The sequence shown here is derived from an EMBL/GenBank/DDBJ whole genome shotgun (WGS) entry which is preliminary data.</text>
</comment>
<dbReference type="PROSITE" id="PS50035">
    <property type="entry name" value="PLD"/>
    <property type="match status" value="2"/>
</dbReference>
<organism evidence="15 16">
    <name type="scientific">Candidatus Gallipaludibacter merdavium</name>
    <dbReference type="NCBI Taxonomy" id="2840839"/>
    <lineage>
        <taxon>Bacteria</taxon>
        <taxon>Pseudomonadati</taxon>
        <taxon>Bacteroidota</taxon>
        <taxon>Bacteroidia</taxon>
        <taxon>Bacteroidales</taxon>
        <taxon>Candidatus Gallipaludibacter</taxon>
    </lineage>
</organism>
<evidence type="ECO:0000256" key="1">
    <source>
        <dbReference type="ARBA" id="ARBA00004651"/>
    </source>
</evidence>
<evidence type="ECO:0000256" key="4">
    <source>
        <dbReference type="ARBA" id="ARBA00022679"/>
    </source>
</evidence>
<dbReference type="CDD" id="cd09112">
    <property type="entry name" value="PLDc_CLS_2"/>
    <property type="match status" value="1"/>
</dbReference>
<keyword evidence="11 12" id="KW-1208">Phospholipid metabolism</keyword>
<dbReference type="NCBIfam" id="TIGR04265">
    <property type="entry name" value="bac_cardiolipin"/>
    <property type="match status" value="1"/>
</dbReference>
<evidence type="ECO:0000256" key="2">
    <source>
        <dbReference type="ARBA" id="ARBA00022475"/>
    </source>
</evidence>
<dbReference type="Pfam" id="PF13091">
    <property type="entry name" value="PLDc_2"/>
    <property type="match status" value="2"/>
</dbReference>
<feature type="active site" evidence="12">
    <location>
        <position position="401"/>
    </location>
</feature>
<accession>A0A9D9N3T4</accession>
<feature type="active site" evidence="12">
    <location>
        <position position="394"/>
    </location>
</feature>
<dbReference type="InterPro" id="IPR025202">
    <property type="entry name" value="PLD-like_dom"/>
</dbReference>
<feature type="active site" evidence="12">
    <location>
        <position position="221"/>
    </location>
</feature>
<dbReference type="Proteomes" id="UP000823641">
    <property type="component" value="Unassembled WGS sequence"/>
</dbReference>
<dbReference type="CDD" id="cd09110">
    <property type="entry name" value="PLDc_CLS_1"/>
    <property type="match status" value="1"/>
</dbReference>
<evidence type="ECO:0000256" key="5">
    <source>
        <dbReference type="ARBA" id="ARBA00022692"/>
    </source>
</evidence>
<evidence type="ECO:0000256" key="12">
    <source>
        <dbReference type="HAMAP-Rule" id="MF_01916"/>
    </source>
</evidence>
<dbReference type="HAMAP" id="MF_01916">
    <property type="entry name" value="Cardiolipin_synth_Cls"/>
    <property type="match status" value="1"/>
</dbReference>
<feature type="domain" description="PLD phosphodiesterase" evidence="14">
    <location>
        <begin position="214"/>
        <end position="241"/>
    </location>
</feature>
<gene>
    <name evidence="15" type="primary">cls</name>
    <name evidence="15" type="ORF">IAA73_02400</name>
</gene>
<dbReference type="SUPFAM" id="SSF56024">
    <property type="entry name" value="Phospholipase D/nuclease"/>
    <property type="match status" value="2"/>
</dbReference>
<dbReference type="InterPro" id="IPR001736">
    <property type="entry name" value="PLipase_D/transphosphatidylase"/>
</dbReference>
<dbReference type="PANTHER" id="PTHR21248:SF22">
    <property type="entry name" value="PHOSPHOLIPASE D"/>
    <property type="match status" value="1"/>
</dbReference>
<feature type="active site" evidence="12">
    <location>
        <position position="219"/>
    </location>
</feature>
<evidence type="ECO:0000256" key="3">
    <source>
        <dbReference type="ARBA" id="ARBA00022516"/>
    </source>
</evidence>
<evidence type="ECO:0000259" key="14">
    <source>
        <dbReference type="PROSITE" id="PS50035"/>
    </source>
</evidence>
<comment type="catalytic activity">
    <reaction evidence="12">
        <text>2 a 1,2-diacyl-sn-glycero-3-phospho-(1'-sn-glycerol) = a cardiolipin + glycerol</text>
        <dbReference type="Rhea" id="RHEA:31451"/>
        <dbReference type="ChEBI" id="CHEBI:17754"/>
        <dbReference type="ChEBI" id="CHEBI:62237"/>
        <dbReference type="ChEBI" id="CHEBI:64716"/>
    </reaction>
</comment>
<keyword evidence="9 12" id="KW-0472">Membrane</keyword>
<dbReference type="GO" id="GO:0032049">
    <property type="term" value="P:cardiolipin biosynthetic process"/>
    <property type="evidence" value="ECO:0007669"/>
    <property type="project" value="UniProtKB-UniRule"/>
</dbReference>
<evidence type="ECO:0000256" key="8">
    <source>
        <dbReference type="ARBA" id="ARBA00023098"/>
    </source>
</evidence>
<dbReference type="FunFam" id="3.30.870.10:FF:000014">
    <property type="entry name" value="Cardiolipin synthase"/>
    <property type="match status" value="1"/>
</dbReference>
<sequence>MDVFTILSWTFSAIYIFTIISIIVVILLDNREPIKSLAWVTVLVMLPVLGIILYFFLGRDFRKQKIISRKSIRKIKDRPIPECDISKVDTHILTQQQKNLIKLLMRIGEAPVYPGNKLELYVDGPSTFNALFHAIENAQQHIHIEFFIFEDDKISNALRELLIKKAKQGVRVRMIYDYLGSWRLPKSYIQSLRDAGVYVRSFLPVRFRWARIKINYRNHRKVVVVDGKIGFTGGLNIADRYLVGNKLGKWRDTFVRIEGAAVHGLQSNFLIDWFFVDRKLIVDPKYYPEMPYYEDNLVQFVASGPDSDWPNIMCGLSQAIMTATKYVYMHTPYFMPPEVVTSAVYTAALSGIDVRLLVPEKSDSPLSSAATKTYITRLLEAGVRVYFYTGNFLHSKCVVIDDMISSVGSANLDERSSNQNFELNAFIYDVDTAQLLKQYFWHDLESSYELTLSQWENRSRWARLKESFARLFVPIM</sequence>
<dbReference type="GO" id="GO:0005886">
    <property type="term" value="C:plasma membrane"/>
    <property type="evidence" value="ECO:0007669"/>
    <property type="project" value="UniProtKB-SubCell"/>
</dbReference>
<comment type="function">
    <text evidence="12">Catalyzes the reversible phosphatidyl group transfer from one phosphatidylglycerol molecule to another to form cardiolipin (CL) (diphosphatidylglycerol) and glycerol.</text>
</comment>
<evidence type="ECO:0000256" key="11">
    <source>
        <dbReference type="ARBA" id="ARBA00023264"/>
    </source>
</evidence>
<protein>
    <recommendedName>
        <fullName evidence="12 13">Cardiolipin synthase</fullName>
        <shortName evidence="12">CL synthase</shortName>
        <ecNumber evidence="12 13">2.7.8.-</ecNumber>
    </recommendedName>
</protein>
<dbReference type="InterPro" id="IPR030874">
    <property type="entry name" value="Cardiolipin_synth_Firmi"/>
</dbReference>
<keyword evidence="2 12" id="KW-1003">Cell membrane</keyword>
<evidence type="ECO:0000313" key="15">
    <source>
        <dbReference type="EMBL" id="MBO8459170.1"/>
    </source>
</evidence>